<evidence type="ECO:0000256" key="3">
    <source>
        <dbReference type="ARBA" id="ARBA00022989"/>
    </source>
</evidence>
<organism evidence="7 8">
    <name type="scientific">Pradoshia eiseniae</name>
    <dbReference type="NCBI Taxonomy" id="2064768"/>
    <lineage>
        <taxon>Bacteria</taxon>
        <taxon>Bacillati</taxon>
        <taxon>Bacillota</taxon>
        <taxon>Bacilli</taxon>
        <taxon>Bacillales</taxon>
        <taxon>Bacillaceae</taxon>
        <taxon>Pradoshia</taxon>
    </lineage>
</organism>
<evidence type="ECO:0000313" key="8">
    <source>
        <dbReference type="Proteomes" id="UP000239663"/>
    </source>
</evidence>
<gene>
    <name evidence="7" type="ORF">CYL18_05125</name>
</gene>
<name>A0A2S7N1W6_9BACI</name>
<feature type="transmembrane region" description="Helical" evidence="5">
    <location>
        <begin position="294"/>
        <end position="313"/>
    </location>
</feature>
<dbReference type="OrthoDB" id="2406134at2"/>
<dbReference type="InterPro" id="IPR051328">
    <property type="entry name" value="T7SS_ABC-Transporter"/>
</dbReference>
<dbReference type="GO" id="GO:0016020">
    <property type="term" value="C:membrane"/>
    <property type="evidence" value="ECO:0007669"/>
    <property type="project" value="UniProtKB-SubCell"/>
</dbReference>
<dbReference type="PANTHER" id="PTHR43077:SF5">
    <property type="entry name" value="PHAGE INFECTION PROTEIN"/>
    <property type="match status" value="1"/>
</dbReference>
<keyword evidence="2 5" id="KW-0812">Transmembrane</keyword>
<keyword evidence="4 5" id="KW-0472">Membrane</keyword>
<feature type="transmembrane region" description="Helical" evidence="5">
    <location>
        <begin position="195"/>
        <end position="216"/>
    </location>
</feature>
<reference evidence="7 8" key="1">
    <citation type="submission" date="2017-12" db="EMBL/GenBank/DDBJ databases">
        <title>Taxonomic description and draft genome of Pradoshia cofamensis Gen. nov., sp. nov., a thermotolerant bacillale isolated from anterior gut of earthworm Eisenia fetida.</title>
        <authorList>
            <person name="Saha T."/>
            <person name="Chakraborty R."/>
        </authorList>
    </citation>
    <scope>NUCLEOTIDE SEQUENCE [LARGE SCALE GENOMIC DNA]</scope>
    <source>
        <strain evidence="7 8">EAG3</strain>
    </source>
</reference>
<evidence type="ECO:0000313" key="7">
    <source>
        <dbReference type="EMBL" id="PQD95987.1"/>
    </source>
</evidence>
<feature type="transmembrane region" description="Helical" evidence="5">
    <location>
        <begin position="266"/>
        <end position="287"/>
    </location>
</feature>
<sequence>MRLFKEKTAWLAPLAVILIISLFSVNLFAQGDPKVRNLPVAISVNDEGAHVDAVLSAVEQMSKGTADEEPMLAFTKVKETDIDDLFHDKKYYAALVIPEGYNDALQNALANNKPAALKVYINQGFNATGANYAKTALSALITQLSNQYSANFAKQMDGQKIDADKAAVLVNPIVSKEKVFNPITASTANGNAPTLMAVPAWVGALIGGFILFLTTSNILKKELLTRKQALRLMGGQVLFGVLIALFSGFTVATLGTIAGINMPSYFLVGSFVSFAAFCFFLLVSAVTAWIGKPAITLFMVVMLLGMGVLMMPMEMLPDFFVNFIRPWVPIRFAAEGLRDIFYFGSGFYTGASFNTIAGIGIAGLVLYVLAIFKPLRVQKHPNK</sequence>
<feature type="transmembrane region" description="Helical" evidence="5">
    <location>
        <begin position="237"/>
        <end position="260"/>
    </location>
</feature>
<feature type="domain" description="ABC-2 type transporter transmembrane" evidence="6">
    <location>
        <begin position="16"/>
        <end position="371"/>
    </location>
</feature>
<proteinExistence type="predicted"/>
<keyword evidence="3 5" id="KW-1133">Transmembrane helix</keyword>
<feature type="transmembrane region" description="Helical" evidence="5">
    <location>
        <begin position="351"/>
        <end position="372"/>
    </location>
</feature>
<dbReference type="Gene3D" id="3.40.1710.10">
    <property type="entry name" value="abc type-2 transporter like domain"/>
    <property type="match status" value="1"/>
</dbReference>
<dbReference type="AlphaFoldDB" id="A0A2S7N1W6"/>
<dbReference type="EMBL" id="PKOZ01000002">
    <property type="protein sequence ID" value="PQD95987.1"/>
    <property type="molecule type" value="Genomic_DNA"/>
</dbReference>
<evidence type="ECO:0000256" key="4">
    <source>
        <dbReference type="ARBA" id="ARBA00023136"/>
    </source>
</evidence>
<dbReference type="RefSeq" id="WP_104848416.1">
    <property type="nucleotide sequence ID" value="NZ_PKOZ01000002.1"/>
</dbReference>
<keyword evidence="8" id="KW-1185">Reference proteome</keyword>
<dbReference type="Proteomes" id="UP000239663">
    <property type="component" value="Unassembled WGS sequence"/>
</dbReference>
<dbReference type="PANTHER" id="PTHR43077">
    <property type="entry name" value="TRANSPORT PERMEASE YVFS-RELATED"/>
    <property type="match status" value="1"/>
</dbReference>
<evidence type="ECO:0000256" key="5">
    <source>
        <dbReference type="SAM" id="Phobius"/>
    </source>
</evidence>
<dbReference type="GO" id="GO:0140359">
    <property type="term" value="F:ABC-type transporter activity"/>
    <property type="evidence" value="ECO:0007669"/>
    <property type="project" value="InterPro"/>
</dbReference>
<dbReference type="InterPro" id="IPR013525">
    <property type="entry name" value="ABC2_TM"/>
</dbReference>
<evidence type="ECO:0000256" key="2">
    <source>
        <dbReference type="ARBA" id="ARBA00022692"/>
    </source>
</evidence>
<evidence type="ECO:0000259" key="6">
    <source>
        <dbReference type="Pfam" id="PF12698"/>
    </source>
</evidence>
<evidence type="ECO:0000256" key="1">
    <source>
        <dbReference type="ARBA" id="ARBA00004141"/>
    </source>
</evidence>
<comment type="caution">
    <text evidence="7">The sequence shown here is derived from an EMBL/GenBank/DDBJ whole genome shotgun (WGS) entry which is preliminary data.</text>
</comment>
<dbReference type="Pfam" id="PF12698">
    <property type="entry name" value="ABC2_membrane_3"/>
    <property type="match status" value="1"/>
</dbReference>
<protein>
    <recommendedName>
        <fullName evidence="6">ABC-2 type transporter transmembrane domain-containing protein</fullName>
    </recommendedName>
</protein>
<comment type="subcellular location">
    <subcellularLocation>
        <location evidence="1">Membrane</location>
        <topology evidence="1">Multi-pass membrane protein</topology>
    </subcellularLocation>
</comment>
<accession>A0A2S7N1W6</accession>